<proteinExistence type="predicted"/>
<dbReference type="RefSeq" id="WP_187008614.1">
    <property type="nucleotide sequence ID" value="NZ_JACRUI010000001.1"/>
</dbReference>
<dbReference type="PANTHER" id="PTHR38477:SF1">
    <property type="entry name" value="MUREIN L,D-TRANSPEPTIDASE CATALYTIC DOMAIN FAMILY PROTEIN"/>
    <property type="match status" value="1"/>
</dbReference>
<dbReference type="Proteomes" id="UP000629963">
    <property type="component" value="Unassembled WGS sequence"/>
</dbReference>
<dbReference type="InterPro" id="IPR032676">
    <property type="entry name" value="YkuD_2"/>
</dbReference>
<dbReference type="EMBL" id="JACRUJ010000001">
    <property type="protein sequence ID" value="MBC5840002.1"/>
    <property type="molecule type" value="Genomic_DNA"/>
</dbReference>
<name>A0ABR7J3H3_9FLAO</name>
<evidence type="ECO:0000313" key="2">
    <source>
        <dbReference type="Proteomes" id="UP000629963"/>
    </source>
</evidence>
<comment type="caution">
    <text evidence="1">The sequence shown here is derived from an EMBL/GenBank/DDBJ whole genome shotgun (WGS) entry which is preliminary data.</text>
</comment>
<keyword evidence="2" id="KW-1185">Reference proteome</keyword>
<organism evidence="1 2">
    <name type="scientific">Flavobacterium kayseriense</name>
    <dbReference type="NCBI Taxonomy" id="2764714"/>
    <lineage>
        <taxon>Bacteria</taxon>
        <taxon>Pseudomonadati</taxon>
        <taxon>Bacteroidota</taxon>
        <taxon>Flavobacteriia</taxon>
        <taxon>Flavobacteriales</taxon>
        <taxon>Flavobacteriaceae</taxon>
        <taxon>Flavobacterium</taxon>
    </lineage>
</organism>
<reference evidence="1 2" key="1">
    <citation type="submission" date="2020-08" db="EMBL/GenBank/DDBJ databases">
        <title>Description of novel Flavobacterium F-380 isolate.</title>
        <authorList>
            <person name="Saticioglu I.B."/>
            <person name="Duman M."/>
            <person name="Altun S."/>
        </authorList>
    </citation>
    <scope>NUCLEOTIDE SEQUENCE [LARGE SCALE GENOMIC DNA]</scope>
    <source>
        <strain evidence="1 2">F-380</strain>
    </source>
</reference>
<protein>
    <submittedName>
        <fullName evidence="1">Murein L,D-transpeptidase catalytic domain family protein</fullName>
    </submittedName>
</protein>
<accession>A0ABR7J3H3</accession>
<sequence length="240" mass="26779">MTYHLFPAVLLVFFSLLFKDVVPADVKKTNPVYYSKNYKVNSVSAEELAYSNLQSNDLPMPSREGFMQAFKGFTKLKEKGLVTKNILTLIDFSLSSNTKRLWVIDLNSNLVLFNTLVAHGRNTGNEYANSFSNVSESFKSSLGFYATGEIYRGKHGASLKLDGLEKGINSNARERAVVIHGADYVSESFIHNNKRLGRSLGCPAIPVELTDKIIKTIKDKSCLFIYYPSPSYKGTSVLFS</sequence>
<gene>
    <name evidence="1" type="ORF">H8R23_01165</name>
</gene>
<evidence type="ECO:0000313" key="1">
    <source>
        <dbReference type="EMBL" id="MBC5840002.1"/>
    </source>
</evidence>
<dbReference type="PANTHER" id="PTHR38477">
    <property type="entry name" value="HYPOTHETICAL EXPORTED PROTEIN"/>
    <property type="match status" value="1"/>
</dbReference>
<dbReference type="Pfam" id="PF13645">
    <property type="entry name" value="YkuD_2"/>
    <property type="match status" value="1"/>
</dbReference>